<evidence type="ECO:0000259" key="4">
    <source>
        <dbReference type="Pfam" id="PF19076"/>
    </source>
</evidence>
<keyword evidence="6" id="KW-1185">Reference proteome</keyword>
<feature type="chain" id="PRO_5038744401" evidence="3">
    <location>
        <begin position="29"/>
        <end position="644"/>
    </location>
</feature>
<evidence type="ECO:0000256" key="2">
    <source>
        <dbReference type="SAM" id="Phobius"/>
    </source>
</evidence>
<feature type="domain" description="CshA" evidence="4">
    <location>
        <begin position="519"/>
        <end position="575"/>
    </location>
</feature>
<evidence type="ECO:0000256" key="3">
    <source>
        <dbReference type="SAM" id="SignalP"/>
    </source>
</evidence>
<keyword evidence="3" id="KW-0732">Signal</keyword>
<dbReference type="RefSeq" id="WP_183376144.1">
    <property type="nucleotide sequence ID" value="NZ_CBCSFZ010000006.1"/>
</dbReference>
<feature type="signal peptide" evidence="3">
    <location>
        <begin position="1"/>
        <end position="28"/>
    </location>
</feature>
<keyword evidence="2" id="KW-0812">Transmembrane</keyword>
<protein>
    <submittedName>
        <fullName evidence="5">CshA-type fibril repeat protein</fullName>
    </submittedName>
</protein>
<dbReference type="InterPro" id="IPR026395">
    <property type="entry name" value="CshA_fibril"/>
</dbReference>
<dbReference type="EMBL" id="JACHWP010000003">
    <property type="protein sequence ID" value="MBB3023182.1"/>
    <property type="molecule type" value="Genomic_DNA"/>
</dbReference>
<name>A0A839QT04_9MICO</name>
<gene>
    <name evidence="5" type="ORF">FHX50_001467</name>
</gene>
<evidence type="ECO:0000256" key="1">
    <source>
        <dbReference type="SAM" id="MobiDB-lite"/>
    </source>
</evidence>
<sequence>MTRRSSTLAAAALSAVLLGAPVALSAAADPAAAAPTAQPDLPTEGFGDVDGFEIPLDSTEVKSTPGSAARFDLADHMSTAELQQLDLTTLRFDNGLTHQAVSGQGTWSISGTTITFTPEGSGQQGPRKATIRVKSESGRSSLPTTITVSYPSLPYRQITASEGDAISVDLGIDDELVDPGSIRLSLDSMPGGTVQTDSGRRLVVPGEGTWSLSADGRNAVFTPQQPRLGRQPSTVSFSGTDRNGQVLTPGKIRVVTPAVPDIVSSAPFGDRVEFDLGAKAQNIDPATFELVPSLSDDTTTVNKAKDRVSVKGQGTWALNRDAGTVVFTPEHSSVHAVSSMGVRGSDASGHTASIGALQVGYPQLSAQSQPLVWGEKALFYPLDGSLHVQQESLQFSTVNMPDGSELSSDGTLLTVPGEGEWEFNKDTVAVTFTPVNGLKKSPTPVTYTVNGSASGNIGASTLGVQYASRVPTLRDDDVQTGSEEAQTIDVLANDTPAAAAHPFDAATLQLHSARATNISELTTGTGRRLEIPDEGVWEVTDAGAVRFTPVPGFRGRTTPVEYHVKDRSGLHSRARVAVSIDPQLVGENSSKESSSGINALLAGLRPEDSTMFAVYTSVTALLIFSGSVSLWVGRQIERGRRSQR</sequence>
<feature type="region of interest" description="Disordered" evidence="1">
    <location>
        <begin position="34"/>
        <end position="64"/>
    </location>
</feature>
<feature type="transmembrane region" description="Helical" evidence="2">
    <location>
        <begin position="612"/>
        <end position="632"/>
    </location>
</feature>
<comment type="caution">
    <text evidence="5">The sequence shown here is derived from an EMBL/GenBank/DDBJ whole genome shotgun (WGS) entry which is preliminary data.</text>
</comment>
<keyword evidence="2" id="KW-1133">Transmembrane helix</keyword>
<reference evidence="5 6" key="1">
    <citation type="submission" date="2020-08" db="EMBL/GenBank/DDBJ databases">
        <title>Sequencing the genomes of 1000 actinobacteria strains.</title>
        <authorList>
            <person name="Klenk H.-P."/>
        </authorList>
    </citation>
    <scope>NUCLEOTIDE SEQUENCE [LARGE SCALE GENOMIC DNA]</scope>
    <source>
        <strain evidence="5 6">DSM 23040</strain>
    </source>
</reference>
<dbReference type="AlphaFoldDB" id="A0A839QT04"/>
<dbReference type="Pfam" id="PF19076">
    <property type="entry name" value="CshA_repeat"/>
    <property type="match status" value="1"/>
</dbReference>
<evidence type="ECO:0000313" key="6">
    <source>
        <dbReference type="Proteomes" id="UP000568050"/>
    </source>
</evidence>
<evidence type="ECO:0000313" key="5">
    <source>
        <dbReference type="EMBL" id="MBB3023182.1"/>
    </source>
</evidence>
<feature type="region of interest" description="Disordered" evidence="1">
    <location>
        <begin position="224"/>
        <end position="243"/>
    </location>
</feature>
<keyword evidence="2" id="KW-0472">Membrane</keyword>
<proteinExistence type="predicted"/>
<accession>A0A839QT04</accession>
<organism evidence="5 6">
    <name type="scientific">Helcobacillus massiliensis</name>
    <dbReference type="NCBI Taxonomy" id="521392"/>
    <lineage>
        <taxon>Bacteria</taxon>
        <taxon>Bacillati</taxon>
        <taxon>Actinomycetota</taxon>
        <taxon>Actinomycetes</taxon>
        <taxon>Micrococcales</taxon>
        <taxon>Dermabacteraceae</taxon>
        <taxon>Helcobacillus</taxon>
    </lineage>
</organism>
<dbReference type="Proteomes" id="UP000568050">
    <property type="component" value="Unassembled WGS sequence"/>
</dbReference>